<organism evidence="2 3">
    <name type="scientific">Flavobacterium lacus</name>
    <dbReference type="NCBI Taxonomy" id="1353778"/>
    <lineage>
        <taxon>Bacteria</taxon>
        <taxon>Pseudomonadati</taxon>
        <taxon>Bacteroidota</taxon>
        <taxon>Flavobacteriia</taxon>
        <taxon>Flavobacteriales</taxon>
        <taxon>Flavobacteriaceae</taxon>
        <taxon>Flavobacterium</taxon>
    </lineage>
</organism>
<dbReference type="Proteomes" id="UP000249518">
    <property type="component" value="Unassembled WGS sequence"/>
</dbReference>
<name>A0A328WMU4_9FLAO</name>
<evidence type="ECO:0000256" key="1">
    <source>
        <dbReference type="SAM" id="MobiDB-lite"/>
    </source>
</evidence>
<protein>
    <submittedName>
        <fullName evidence="2">Uncharacterized protein</fullName>
    </submittedName>
</protein>
<feature type="compositionally biased region" description="Basic and acidic residues" evidence="1">
    <location>
        <begin position="32"/>
        <end position="41"/>
    </location>
</feature>
<dbReference type="AlphaFoldDB" id="A0A328WMU4"/>
<keyword evidence="3" id="KW-1185">Reference proteome</keyword>
<accession>A0A328WMU4</accession>
<proteinExistence type="predicted"/>
<sequence length="53" mass="6203">MSEKIRNTGSRETKDSVMRDLKNKSKKKSTLSHKEILKANDMEEPDIWTLPKE</sequence>
<comment type="caution">
    <text evidence="2">The sequence shown here is derived from an EMBL/GenBank/DDBJ whole genome shotgun (WGS) entry which is preliminary data.</text>
</comment>
<feature type="compositionally biased region" description="Basic and acidic residues" evidence="1">
    <location>
        <begin position="1"/>
        <end position="23"/>
    </location>
</feature>
<evidence type="ECO:0000313" key="2">
    <source>
        <dbReference type="EMBL" id="RAR47591.1"/>
    </source>
</evidence>
<reference evidence="2 3" key="1">
    <citation type="submission" date="2018-06" db="EMBL/GenBank/DDBJ databases">
        <title>Genomic Encyclopedia of Type Strains, Phase III (KMG-III): the genomes of soil and plant-associated and newly described type strains.</title>
        <authorList>
            <person name="Whitman W."/>
        </authorList>
    </citation>
    <scope>NUCLEOTIDE SEQUENCE [LARGE SCALE GENOMIC DNA]</scope>
    <source>
        <strain evidence="2 3">CGMCC 1.12504</strain>
    </source>
</reference>
<gene>
    <name evidence="2" type="ORF">B0I10_10894</name>
</gene>
<evidence type="ECO:0000313" key="3">
    <source>
        <dbReference type="Proteomes" id="UP000249518"/>
    </source>
</evidence>
<dbReference type="EMBL" id="QLSV01000008">
    <property type="protein sequence ID" value="RAR47591.1"/>
    <property type="molecule type" value="Genomic_DNA"/>
</dbReference>
<feature type="region of interest" description="Disordered" evidence="1">
    <location>
        <begin position="1"/>
        <end position="53"/>
    </location>
</feature>